<feature type="domain" description="Protein kinase" evidence="2">
    <location>
        <begin position="1"/>
        <end position="117"/>
    </location>
</feature>
<reference evidence="4" key="1">
    <citation type="submission" date="2018-02" db="EMBL/GenBank/DDBJ databases">
        <authorList>
            <person name="Hausmann B."/>
        </authorList>
    </citation>
    <scope>NUCLEOTIDE SEQUENCE [LARGE SCALE GENOMIC DNA]</scope>
    <source>
        <strain evidence="4">Peat soil MAG SbA1</strain>
    </source>
</reference>
<comment type="similarity">
    <text evidence="1">Belongs to the TolB family.</text>
</comment>
<dbReference type="Gene3D" id="1.10.510.10">
    <property type="entry name" value="Transferase(Phosphotransferase) domain 1"/>
    <property type="match status" value="1"/>
</dbReference>
<dbReference type="GO" id="GO:0005524">
    <property type="term" value="F:ATP binding"/>
    <property type="evidence" value="ECO:0007669"/>
    <property type="project" value="InterPro"/>
</dbReference>
<dbReference type="InterPro" id="IPR000719">
    <property type="entry name" value="Prot_kinase_dom"/>
</dbReference>
<dbReference type="InterPro" id="IPR011044">
    <property type="entry name" value="Quino_amine_DH_bsu"/>
</dbReference>
<dbReference type="EMBL" id="OMOD01000120">
    <property type="protein sequence ID" value="SPF39502.1"/>
    <property type="molecule type" value="Genomic_DNA"/>
</dbReference>
<accession>A0A2U3KIL6</accession>
<dbReference type="Proteomes" id="UP000238701">
    <property type="component" value="Unassembled WGS sequence"/>
</dbReference>
<dbReference type="InterPro" id="IPR011009">
    <property type="entry name" value="Kinase-like_dom_sf"/>
</dbReference>
<dbReference type="InterPro" id="IPR011042">
    <property type="entry name" value="6-blade_b-propeller_TolB-like"/>
</dbReference>
<dbReference type="PROSITE" id="PS50011">
    <property type="entry name" value="PROTEIN_KINASE_DOM"/>
    <property type="match status" value="1"/>
</dbReference>
<proteinExistence type="inferred from homology"/>
<dbReference type="Gene3D" id="2.120.10.30">
    <property type="entry name" value="TolB, C-terminal domain"/>
    <property type="match status" value="3"/>
</dbReference>
<keyword evidence="3" id="KW-0808">Transferase</keyword>
<dbReference type="Pfam" id="PF00069">
    <property type="entry name" value="Pkinase"/>
    <property type="match status" value="1"/>
</dbReference>
<dbReference type="SUPFAM" id="SSF50969">
    <property type="entry name" value="YVTN repeat-like/Quinoprotein amine dehydrogenase"/>
    <property type="match status" value="1"/>
</dbReference>
<dbReference type="OrthoDB" id="101360at2"/>
<dbReference type="InterPro" id="IPR011659">
    <property type="entry name" value="WD40"/>
</dbReference>
<dbReference type="SUPFAM" id="SSF82171">
    <property type="entry name" value="DPP6 N-terminal domain-like"/>
    <property type="match status" value="1"/>
</dbReference>
<gene>
    <name evidence="3" type="ORF">SBA1_280041</name>
</gene>
<evidence type="ECO:0000313" key="4">
    <source>
        <dbReference type="Proteomes" id="UP000238701"/>
    </source>
</evidence>
<evidence type="ECO:0000313" key="3">
    <source>
        <dbReference type="EMBL" id="SPF39502.1"/>
    </source>
</evidence>
<protein>
    <submittedName>
        <fullName evidence="3">Serine/threonine protein kinase</fullName>
    </submittedName>
</protein>
<dbReference type="SUPFAM" id="SSF56112">
    <property type="entry name" value="Protein kinase-like (PK-like)"/>
    <property type="match status" value="1"/>
</dbReference>
<name>A0A2U3KIL6_9BACT</name>
<organism evidence="3 4">
    <name type="scientific">Candidatus Sulfotelmatobacter kueseliae</name>
    <dbReference type="NCBI Taxonomy" id="2042962"/>
    <lineage>
        <taxon>Bacteria</taxon>
        <taxon>Pseudomonadati</taxon>
        <taxon>Acidobacteriota</taxon>
        <taxon>Terriglobia</taxon>
        <taxon>Terriglobales</taxon>
        <taxon>Candidatus Korobacteraceae</taxon>
        <taxon>Candidatus Sulfotelmatobacter</taxon>
    </lineage>
</organism>
<sequence>MTAMAPAQSPMTQEGTIVGTFQYMSPEQVEGKELDGRSDIFSLGAVLYEMLTGKKAFEGKSQLSVLSAILEKEPQAISAMKPLTPPVLDHGIRRCLAKNPEERWQRALDLGLELKWLAESGSGGRAPTSQERLRPGWDRLAWALAASFALIAVVLAFTHFNNRQSPEAHVVRFTIPPPQNGTYIFNGVEGGAVLSPDGRSVAFIARVDKVTQLWVRALDAFSNRLLPGTEGVVSAFWSPDSSSLGFFTQDKLKRIATSGGPAQILCEVHDSRGGSWGQLDVILFSRVVGGVYRVSASGGIPERVTNLNASRLEVTHRWPSFLPDGKHFFFMASPLGSVDPENSIYVGSLDGKDPKLLFHGSSPIAYGMGHVLYIEDKVLMARPFDLKKLEFSGNAFPVAENILFNPIISNGAFSASQNGMLLYQQGSLTGPGSLLMFDREGRQLSRIGDPGAYTGLRLSPDGKRLLYVQIEPRGGKRDLWIRDLTSGQVSLLASILRPLSPAWSPDGQRVAYSGVKGSEAAIYVKPANVVGADQELWRPNDSFVYSIDWTSDGKFLIFSEILSSTGKSRIAKLPTTGNAGPVQVLEASSTNFGYARVSPDGKWIAYRSDESGTDEIYVSSFPNVPGKLQVSVAGGSMPCWRGDGKELYYLTPDNNLMAAEMKEANGSLQVVATKTLFQTAAAPTRTGGSPYDAAPDGKRFLVNAQTSDQTSALLNVVENWTEEFRKK</sequence>
<keyword evidence="3" id="KW-0723">Serine/threonine-protein kinase</keyword>
<dbReference type="PANTHER" id="PTHR36842">
    <property type="entry name" value="PROTEIN TOLB HOMOLOG"/>
    <property type="match status" value="1"/>
</dbReference>
<dbReference type="AlphaFoldDB" id="A0A2U3KIL6"/>
<dbReference type="Pfam" id="PF07676">
    <property type="entry name" value="PD40"/>
    <property type="match status" value="4"/>
</dbReference>
<keyword evidence="3" id="KW-0418">Kinase</keyword>
<evidence type="ECO:0000259" key="2">
    <source>
        <dbReference type="PROSITE" id="PS50011"/>
    </source>
</evidence>
<evidence type="ECO:0000256" key="1">
    <source>
        <dbReference type="ARBA" id="ARBA00009820"/>
    </source>
</evidence>
<dbReference type="GO" id="GO:0004674">
    <property type="term" value="F:protein serine/threonine kinase activity"/>
    <property type="evidence" value="ECO:0007669"/>
    <property type="project" value="UniProtKB-KW"/>
</dbReference>
<dbReference type="PANTHER" id="PTHR36842:SF1">
    <property type="entry name" value="PROTEIN TOLB"/>
    <property type="match status" value="1"/>
</dbReference>